<proteinExistence type="predicted"/>
<sequence length="181" mass="20088">MLLLLICLFAFAAARPATYDQRQDGEINVQADVKNIMFIIAIPQKLPSSIYEILLAANRGNLQKANLQERSDYLMEAFVEPNTPYQVEIGTSKERFADSDGTKIEVVIAGKRRLDSDSDVQGETDEMKLIGATEQCGPDRERDPVTLTCRSTRAEPQASEASPEKKEEKIDPQPTPEVVSS</sequence>
<dbReference type="EMBL" id="CM034392">
    <property type="protein sequence ID" value="KAJ0180702.1"/>
    <property type="molecule type" value="Genomic_DNA"/>
</dbReference>
<dbReference type="Proteomes" id="UP000824533">
    <property type="component" value="Linkage Group LG06"/>
</dbReference>
<keyword evidence="2" id="KW-1185">Reference proteome</keyword>
<accession>A0ACC1DAU3</accession>
<evidence type="ECO:0000313" key="2">
    <source>
        <dbReference type="Proteomes" id="UP000824533"/>
    </source>
</evidence>
<protein>
    <submittedName>
        <fullName evidence="1">Uncharacterized protein</fullName>
    </submittedName>
</protein>
<evidence type="ECO:0000313" key="1">
    <source>
        <dbReference type="EMBL" id="KAJ0180702.1"/>
    </source>
</evidence>
<comment type="caution">
    <text evidence="1">The sequence shown here is derived from an EMBL/GenBank/DDBJ whole genome shotgun (WGS) entry which is preliminary data.</text>
</comment>
<organism evidence="1 2">
    <name type="scientific">Dendrolimus kikuchii</name>
    <dbReference type="NCBI Taxonomy" id="765133"/>
    <lineage>
        <taxon>Eukaryota</taxon>
        <taxon>Metazoa</taxon>
        <taxon>Ecdysozoa</taxon>
        <taxon>Arthropoda</taxon>
        <taxon>Hexapoda</taxon>
        <taxon>Insecta</taxon>
        <taxon>Pterygota</taxon>
        <taxon>Neoptera</taxon>
        <taxon>Endopterygota</taxon>
        <taxon>Lepidoptera</taxon>
        <taxon>Glossata</taxon>
        <taxon>Ditrysia</taxon>
        <taxon>Bombycoidea</taxon>
        <taxon>Lasiocampidae</taxon>
        <taxon>Dendrolimus</taxon>
    </lineage>
</organism>
<name>A0ACC1DAU3_9NEOP</name>
<reference evidence="1 2" key="1">
    <citation type="journal article" date="2021" name="Front. Genet.">
        <title>Chromosome-Level Genome Assembly Reveals Significant Gene Expansion in the Toll and IMD Signaling Pathways of Dendrolimus kikuchii.</title>
        <authorList>
            <person name="Zhou J."/>
            <person name="Wu P."/>
            <person name="Xiong Z."/>
            <person name="Liu N."/>
            <person name="Zhao N."/>
            <person name="Ji M."/>
            <person name="Qiu Y."/>
            <person name="Yang B."/>
        </authorList>
    </citation>
    <scope>NUCLEOTIDE SEQUENCE [LARGE SCALE GENOMIC DNA]</scope>
    <source>
        <strain evidence="1">Ann1</strain>
    </source>
</reference>
<gene>
    <name evidence="1" type="ORF">K1T71_004106</name>
</gene>